<dbReference type="InterPro" id="IPR013180">
    <property type="entry name" value="CTNNBL1_N"/>
</dbReference>
<evidence type="ECO:0000256" key="7">
    <source>
        <dbReference type="SAM" id="SignalP"/>
    </source>
</evidence>
<evidence type="ECO:0000256" key="3">
    <source>
        <dbReference type="ARBA" id="ARBA00022737"/>
    </source>
</evidence>
<dbReference type="OrthoDB" id="1898821at2759"/>
<feature type="signal peptide" evidence="7">
    <location>
        <begin position="1"/>
        <end position="29"/>
    </location>
</feature>
<comment type="caution">
    <text evidence="9">The sequence shown here is derived from an EMBL/GenBank/DDBJ whole genome shotgun (WGS) entry which is preliminary data.</text>
</comment>
<dbReference type="SUPFAM" id="SSF48371">
    <property type="entry name" value="ARM repeat"/>
    <property type="match status" value="1"/>
</dbReference>
<dbReference type="InterPro" id="IPR011989">
    <property type="entry name" value="ARM-like"/>
</dbReference>
<dbReference type="Gene3D" id="1.25.10.10">
    <property type="entry name" value="Leucine-rich Repeat Variant"/>
    <property type="match status" value="1"/>
</dbReference>
<evidence type="ECO:0000256" key="1">
    <source>
        <dbReference type="ARBA" id="ARBA00004123"/>
    </source>
</evidence>
<evidence type="ECO:0000256" key="4">
    <source>
        <dbReference type="ARBA" id="ARBA00023054"/>
    </source>
</evidence>
<evidence type="ECO:0000313" key="10">
    <source>
        <dbReference type="Proteomes" id="UP000243515"/>
    </source>
</evidence>
<dbReference type="PANTHER" id="PTHR14978:SF0">
    <property type="entry name" value="BETA-CATENIN-LIKE PROTEIN 1"/>
    <property type="match status" value="1"/>
</dbReference>
<sequence length="629" mass="70053">MRVSIKALSLGPLILLSGFPIFIPNMTSTDEIFKKPAIVGINKRKFEPVKDANELYKAAKLGANGDVKNKGKAAAVEADNVEEGEYAGPELPPDFDPEDAPDDEEGRFFGGGMGQGTAQAMDYLDQQDEGESAPEKIDTAWVRKLALNFEKRISKNAELRAKFENDPQKFMASEADLDSEIKSLSVLSEKPELYEEFAKLGCVNSLVSLLSHENTDIAIGAIQTISEFTDEDVEAEQEQWNTLVNAMLDADVIELLAQNLSRLNEENDADKTGVYYILSVLENLASQTSIAERMGQDAHVMSWLSTRISKKETPVTQNKQYAAEVLAILLQSSSKNRKKYVGLNGVDNLLQLLSVYRKRDPERDSDEEEYVENLFDCLTCIVDEDDGKNRFVEGEGIELAQIMLREGKLSKQRSLRVLDHALSGQSGVPACERLIEAAGLRTVFGMFMKKVGFMIILTNDVSANSLQQENEAIEHLLGIFASLLRLLPGGSAARIRTLAKFMEKDYEKIEKLIKLRREYAARLSPVEQAIEKDRRSLDEEEQEEMAGGWLSRRLDAGLFSLQTIDVILAWLVAEDDGAKSKISSLLADRDETMSLIRNTLQGQMEGLGDDDAGERDLKDMLRTLLQFLS</sequence>
<dbReference type="GO" id="GO:0005681">
    <property type="term" value="C:spliceosomal complex"/>
    <property type="evidence" value="ECO:0007669"/>
    <property type="project" value="TreeGrafter"/>
</dbReference>
<keyword evidence="7" id="KW-0732">Signal</keyword>
<dbReference type="AlphaFoldDB" id="A0A232M1N3"/>
<keyword evidence="2" id="KW-0597">Phosphoprotein</keyword>
<name>A0A232M1N3_9EURO</name>
<feature type="region of interest" description="Disordered" evidence="6">
    <location>
        <begin position="78"/>
        <end position="102"/>
    </location>
</feature>
<dbReference type="FunFam" id="1.25.10.10:FF:000354">
    <property type="entry name" value="DUF1716 domain protein"/>
    <property type="match status" value="1"/>
</dbReference>
<dbReference type="EMBL" id="NPHW01003007">
    <property type="protein sequence ID" value="OXV10309.1"/>
    <property type="molecule type" value="Genomic_DNA"/>
</dbReference>
<feature type="chain" id="PRO_5013280174" description="Beta-catenin-like protein 1 N-terminal domain-containing protein" evidence="7">
    <location>
        <begin position="30"/>
        <end position="629"/>
    </location>
</feature>
<keyword evidence="5" id="KW-0539">Nucleus</keyword>
<keyword evidence="4" id="KW-0175">Coiled coil</keyword>
<evidence type="ECO:0000256" key="6">
    <source>
        <dbReference type="SAM" id="MobiDB-lite"/>
    </source>
</evidence>
<gene>
    <name evidence="9" type="ORF">Egran_01931</name>
</gene>
<dbReference type="SMART" id="SM01156">
    <property type="entry name" value="DUF1716"/>
    <property type="match status" value="1"/>
</dbReference>
<evidence type="ECO:0000259" key="8">
    <source>
        <dbReference type="SMART" id="SM01156"/>
    </source>
</evidence>
<keyword evidence="3" id="KW-0677">Repeat</keyword>
<dbReference type="InterPro" id="IPR039678">
    <property type="entry name" value="CTNNBL1"/>
</dbReference>
<dbReference type="InterPro" id="IPR016024">
    <property type="entry name" value="ARM-type_fold"/>
</dbReference>
<comment type="subcellular location">
    <subcellularLocation>
        <location evidence="1">Nucleus</location>
    </subcellularLocation>
</comment>
<keyword evidence="10" id="KW-1185">Reference proteome</keyword>
<feature type="domain" description="Beta-catenin-like protein 1 N-terminal" evidence="8">
    <location>
        <begin position="113"/>
        <end position="222"/>
    </location>
</feature>
<accession>A0A232M1N3</accession>
<feature type="compositionally biased region" description="Acidic residues" evidence="6">
    <location>
        <begin position="93"/>
        <end position="102"/>
    </location>
</feature>
<evidence type="ECO:0000256" key="5">
    <source>
        <dbReference type="ARBA" id="ARBA00023242"/>
    </source>
</evidence>
<reference evidence="9 10" key="1">
    <citation type="journal article" date="2015" name="Environ. Microbiol.">
        <title>Metagenome sequence of Elaphomyces granulatus from sporocarp tissue reveals Ascomycota ectomycorrhizal fingerprints of genome expansion and a Proteobacteria-rich microbiome.</title>
        <authorList>
            <person name="Quandt C.A."/>
            <person name="Kohler A."/>
            <person name="Hesse C.N."/>
            <person name="Sharpton T.J."/>
            <person name="Martin F."/>
            <person name="Spatafora J.W."/>
        </authorList>
    </citation>
    <scope>NUCLEOTIDE SEQUENCE [LARGE SCALE GENOMIC DNA]</scope>
    <source>
        <strain evidence="9 10">OSC145934</strain>
    </source>
</reference>
<evidence type="ECO:0000313" key="9">
    <source>
        <dbReference type="EMBL" id="OXV10309.1"/>
    </source>
</evidence>
<dbReference type="Proteomes" id="UP000243515">
    <property type="component" value="Unassembled WGS sequence"/>
</dbReference>
<dbReference type="Pfam" id="PF08216">
    <property type="entry name" value="CTNNBL"/>
    <property type="match status" value="1"/>
</dbReference>
<protein>
    <recommendedName>
        <fullName evidence="8">Beta-catenin-like protein 1 N-terminal domain-containing protein</fullName>
    </recommendedName>
</protein>
<proteinExistence type="predicted"/>
<dbReference type="PANTHER" id="PTHR14978">
    <property type="entry name" value="BETA-CATENIN-LIKE PROTEIN 1 NUCLEAR ASSOCIATED PROTEIN"/>
    <property type="match status" value="1"/>
</dbReference>
<organism evidence="9 10">
    <name type="scientific">Elaphomyces granulatus</name>
    <dbReference type="NCBI Taxonomy" id="519963"/>
    <lineage>
        <taxon>Eukaryota</taxon>
        <taxon>Fungi</taxon>
        <taxon>Dikarya</taxon>
        <taxon>Ascomycota</taxon>
        <taxon>Pezizomycotina</taxon>
        <taxon>Eurotiomycetes</taxon>
        <taxon>Eurotiomycetidae</taxon>
        <taxon>Eurotiales</taxon>
        <taxon>Elaphomycetaceae</taxon>
        <taxon>Elaphomyces</taxon>
    </lineage>
</organism>
<evidence type="ECO:0000256" key="2">
    <source>
        <dbReference type="ARBA" id="ARBA00022553"/>
    </source>
</evidence>